<dbReference type="Gene3D" id="3.30.70.920">
    <property type="match status" value="2"/>
</dbReference>
<protein>
    <submittedName>
        <fullName evidence="3">Lrp/AsnC family transcriptional regulator</fullName>
    </submittedName>
</protein>
<dbReference type="PANTHER" id="PTHR30154:SF34">
    <property type="entry name" value="TRANSCRIPTIONAL REGULATOR AZLB"/>
    <property type="match status" value="1"/>
</dbReference>
<organism evidence="3 4">
    <name type="scientific">Streptomyces scabichelini</name>
    <dbReference type="NCBI Taxonomy" id="2711217"/>
    <lineage>
        <taxon>Bacteria</taxon>
        <taxon>Bacillati</taxon>
        <taxon>Actinomycetota</taxon>
        <taxon>Actinomycetes</taxon>
        <taxon>Kitasatosporales</taxon>
        <taxon>Streptomycetaceae</taxon>
        <taxon>Streptomyces</taxon>
    </lineage>
</organism>
<dbReference type="InterPro" id="IPR000485">
    <property type="entry name" value="AsnC-type_HTH_dom"/>
</dbReference>
<evidence type="ECO:0000259" key="1">
    <source>
        <dbReference type="Pfam" id="PF01037"/>
    </source>
</evidence>
<dbReference type="EMBL" id="JAAKZY010000360">
    <property type="protein sequence ID" value="NGO15326.1"/>
    <property type="molecule type" value="Genomic_DNA"/>
</dbReference>
<reference evidence="3 4" key="1">
    <citation type="submission" date="2020-02" db="EMBL/GenBank/DDBJ databases">
        <title>Whole-genome analyses of novel actinobacteria.</title>
        <authorList>
            <person name="Sahin N."/>
            <person name="Gencbay T."/>
        </authorList>
    </citation>
    <scope>NUCLEOTIDE SEQUENCE [LARGE SCALE GENOMIC DNA]</scope>
    <source>
        <strain evidence="3 4">HC44</strain>
    </source>
</reference>
<dbReference type="SUPFAM" id="SSF46785">
    <property type="entry name" value="Winged helix' DNA-binding domain"/>
    <property type="match status" value="1"/>
</dbReference>
<dbReference type="InterPro" id="IPR036388">
    <property type="entry name" value="WH-like_DNA-bd_sf"/>
</dbReference>
<dbReference type="PANTHER" id="PTHR30154">
    <property type="entry name" value="LEUCINE-RESPONSIVE REGULATORY PROTEIN"/>
    <property type="match status" value="1"/>
</dbReference>
<feature type="domain" description="HTH asnC-type" evidence="2">
    <location>
        <begin position="3"/>
        <end position="41"/>
    </location>
</feature>
<dbReference type="GO" id="GO:0043200">
    <property type="term" value="P:response to amino acid"/>
    <property type="evidence" value="ECO:0007669"/>
    <property type="project" value="TreeGrafter"/>
</dbReference>
<dbReference type="GO" id="GO:0005829">
    <property type="term" value="C:cytosol"/>
    <property type="evidence" value="ECO:0007669"/>
    <property type="project" value="TreeGrafter"/>
</dbReference>
<proteinExistence type="predicted"/>
<dbReference type="InterPro" id="IPR036390">
    <property type="entry name" value="WH_DNA-bd_sf"/>
</dbReference>
<dbReference type="Gene3D" id="1.10.10.10">
    <property type="entry name" value="Winged helix-like DNA-binding domain superfamily/Winged helix DNA-binding domain"/>
    <property type="match status" value="1"/>
</dbReference>
<dbReference type="AlphaFoldDB" id="A0A6G4VMK0"/>
<dbReference type="GO" id="GO:0043565">
    <property type="term" value="F:sequence-specific DNA binding"/>
    <property type="evidence" value="ECO:0007669"/>
    <property type="project" value="InterPro"/>
</dbReference>
<evidence type="ECO:0000313" key="3">
    <source>
        <dbReference type="EMBL" id="NGO15326.1"/>
    </source>
</evidence>
<dbReference type="Proteomes" id="UP000472335">
    <property type="component" value="Unassembled WGS sequence"/>
</dbReference>
<dbReference type="SUPFAM" id="SSF54909">
    <property type="entry name" value="Dimeric alpha+beta barrel"/>
    <property type="match status" value="2"/>
</dbReference>
<dbReference type="Pfam" id="PF01037">
    <property type="entry name" value="AsnC_trans_reg"/>
    <property type="match status" value="1"/>
</dbReference>
<dbReference type="InterPro" id="IPR019887">
    <property type="entry name" value="Tscrpt_reg_AsnC/Lrp_C"/>
</dbReference>
<evidence type="ECO:0000313" key="4">
    <source>
        <dbReference type="Proteomes" id="UP000472335"/>
    </source>
</evidence>
<dbReference type="InterPro" id="IPR011008">
    <property type="entry name" value="Dimeric_a/b-barrel"/>
</dbReference>
<accession>A0A6G4VMK0</accession>
<keyword evidence="4" id="KW-1185">Reference proteome</keyword>
<dbReference type="Pfam" id="PF13404">
    <property type="entry name" value="HTH_AsnC-type"/>
    <property type="match status" value="1"/>
</dbReference>
<feature type="domain" description="Transcription regulator AsnC/Lrp ligand binding" evidence="1">
    <location>
        <begin position="68"/>
        <end position="134"/>
    </location>
</feature>
<sequence>MFDTMDFAIVNALQINPRISWAQLGQLLTVDPSTLSRRWSRVTREGRAWSSCFHVVNVQMKDLATAVVQIGCEPGRRESVIEQLSGEAPVVTIHCTSGARDLVLTVSLPGRTAVDRYVDQVIAAVPGVRRMETSYMRRVFKQGTDWRPYALTTAQARAVAATLPSAPADPKPNAFLLELIAAIGDDVRRPISELQRRVGRSLSAVSRGVDTLLMASWANWRIDFSHALGGWEEVMLWLDVPQNELENVAGTLRRLPQLRWCSSITGTANMIATVCLRDLAELDEIEGRLAVGFPMARVTDRCVVPRIAKRMGHVIGYDSRLERYVPFGAGQEDGRRPVGAGGVA</sequence>
<gene>
    <name evidence="3" type="ORF">G5C60_49045</name>
</gene>
<name>A0A6G4VMK0_9ACTN</name>
<dbReference type="RefSeq" id="WP_165270529.1">
    <property type="nucleotide sequence ID" value="NZ_JAAKZY010000360.1"/>
</dbReference>
<evidence type="ECO:0000259" key="2">
    <source>
        <dbReference type="Pfam" id="PF13404"/>
    </source>
</evidence>
<comment type="caution">
    <text evidence="3">The sequence shown here is derived from an EMBL/GenBank/DDBJ whole genome shotgun (WGS) entry which is preliminary data.</text>
</comment>